<gene>
    <name evidence="2" type="ORF">E3U55_11160</name>
</gene>
<evidence type="ECO:0000313" key="2">
    <source>
        <dbReference type="EMBL" id="TFB19263.1"/>
    </source>
</evidence>
<comment type="caution">
    <text evidence="2">The sequence shown here is derived from an EMBL/GenBank/DDBJ whole genome shotgun (WGS) entry which is preliminary data.</text>
</comment>
<dbReference type="Proteomes" id="UP000297975">
    <property type="component" value="Unassembled WGS sequence"/>
</dbReference>
<evidence type="ECO:0000313" key="3">
    <source>
        <dbReference type="Proteomes" id="UP000297975"/>
    </source>
</evidence>
<dbReference type="EMBL" id="SOPW01000011">
    <property type="protein sequence ID" value="TFB19263.1"/>
    <property type="molecule type" value="Genomic_DNA"/>
</dbReference>
<keyword evidence="1" id="KW-0812">Transmembrane</keyword>
<dbReference type="AlphaFoldDB" id="A0A4Y8IFK7"/>
<feature type="transmembrane region" description="Helical" evidence="1">
    <location>
        <begin position="6"/>
        <end position="22"/>
    </location>
</feature>
<dbReference type="RefSeq" id="WP_134340506.1">
    <property type="nucleotide sequence ID" value="NZ_SOPW01000011.1"/>
</dbReference>
<keyword evidence="1" id="KW-1133">Transmembrane helix</keyword>
<name>A0A4Y8IFK7_9BACI</name>
<keyword evidence="3" id="KW-1185">Reference proteome</keyword>
<keyword evidence="1" id="KW-0472">Membrane</keyword>
<protein>
    <submittedName>
        <fullName evidence="2">Uncharacterized protein</fullName>
    </submittedName>
</protein>
<organism evidence="2 3">
    <name type="scientific">Filobacillus milosensis</name>
    <dbReference type="NCBI Taxonomy" id="94137"/>
    <lineage>
        <taxon>Bacteria</taxon>
        <taxon>Bacillati</taxon>
        <taxon>Bacillota</taxon>
        <taxon>Bacilli</taxon>
        <taxon>Bacillales</taxon>
        <taxon>Bacillaceae</taxon>
        <taxon>Filobacillus</taxon>
    </lineage>
</organism>
<accession>A0A4Y8IFK7</accession>
<sequence>MDLKSIGAFILIGAIVVTMFFINQNEDDQSNHYYVFLMDGETEHWELDQYKVELVPTNQVAGNGILNYVGEENIKVEDFNFRTFALVDGLDIALQGVSRSWNKPVELGNSPTGTVDSSLFKPNGDPVLFKDIEKIYAVIQWTEAGGETVKEEMTLYERRSR</sequence>
<evidence type="ECO:0000256" key="1">
    <source>
        <dbReference type="SAM" id="Phobius"/>
    </source>
</evidence>
<reference evidence="2 3" key="1">
    <citation type="submission" date="2019-03" db="EMBL/GenBank/DDBJ databases">
        <authorList>
            <person name="He R.-H."/>
        </authorList>
    </citation>
    <scope>NUCLEOTIDE SEQUENCE [LARGE SCALE GENOMIC DNA]</scope>
    <source>
        <strain evidence="3">SH 714</strain>
    </source>
</reference>
<dbReference type="OrthoDB" id="2973929at2"/>
<proteinExistence type="predicted"/>